<feature type="region of interest" description="Disordered" evidence="1">
    <location>
        <begin position="47"/>
        <end position="83"/>
    </location>
</feature>
<dbReference type="AlphaFoldDB" id="A0A6N2LJE6"/>
<proteinExistence type="predicted"/>
<protein>
    <submittedName>
        <fullName evidence="2">Uncharacterized protein</fullName>
    </submittedName>
</protein>
<name>A0A6N2LJE6_SALVM</name>
<reference evidence="2" key="1">
    <citation type="submission" date="2019-03" db="EMBL/GenBank/DDBJ databases">
        <authorList>
            <person name="Mank J."/>
            <person name="Almeida P."/>
        </authorList>
    </citation>
    <scope>NUCLEOTIDE SEQUENCE</scope>
    <source>
        <strain evidence="2">78183</strain>
    </source>
</reference>
<evidence type="ECO:0000313" key="2">
    <source>
        <dbReference type="EMBL" id="VFU41030.1"/>
    </source>
</evidence>
<dbReference type="EMBL" id="CAADRP010001555">
    <property type="protein sequence ID" value="VFU41030.1"/>
    <property type="molecule type" value="Genomic_DNA"/>
</dbReference>
<organism evidence="2">
    <name type="scientific">Salix viminalis</name>
    <name type="common">Common osier</name>
    <name type="synonym">Basket willow</name>
    <dbReference type="NCBI Taxonomy" id="40686"/>
    <lineage>
        <taxon>Eukaryota</taxon>
        <taxon>Viridiplantae</taxon>
        <taxon>Streptophyta</taxon>
        <taxon>Embryophyta</taxon>
        <taxon>Tracheophyta</taxon>
        <taxon>Spermatophyta</taxon>
        <taxon>Magnoliopsida</taxon>
        <taxon>eudicotyledons</taxon>
        <taxon>Gunneridae</taxon>
        <taxon>Pentapetalae</taxon>
        <taxon>rosids</taxon>
        <taxon>fabids</taxon>
        <taxon>Malpighiales</taxon>
        <taxon>Salicaceae</taxon>
        <taxon>Saliceae</taxon>
        <taxon>Salix</taxon>
    </lineage>
</organism>
<evidence type="ECO:0000256" key="1">
    <source>
        <dbReference type="SAM" id="MobiDB-lite"/>
    </source>
</evidence>
<accession>A0A6N2LJE6</accession>
<sequence>MVSRVITIVPSVPSAYCGAFDIAYMAPSDEAELMHNVATAAAIDDTEPAASGSHGQWDRNISISEQQSNRTGGTRRQEWNTKARMDRVQEIRRKRHRIEILSEHVESQNRVSLKELALGFNVEFHFVL</sequence>
<gene>
    <name evidence="2" type="ORF">SVIM_LOCUS239243</name>
</gene>
<feature type="compositionally biased region" description="Polar residues" evidence="1">
    <location>
        <begin position="59"/>
        <end position="74"/>
    </location>
</feature>